<dbReference type="PRINTS" id="PR00377">
    <property type="entry name" value="IMPHPHTASES"/>
</dbReference>
<sequence length="270" mass="28048">MTGPCSHIDCVLTDRAMTVAADAARAGGAVLSATDRTRVEVTLKDARVDVTTSADLASQAAVARVLREAFAEHVVVGEDGTEDGPDARHVWYVDGLDGTSNFAHGIPWYCVSVGLRCGGETVAGAVFDPVHDVLYCAGRGRGATGNGVPLRVDGTDRVERAVVVSQIQSSDRAEIHEFVVLFEALMNAAGGVRFPGAPALILSHIAAGHLTAYVERAMPPWDITAGQLLVEEAGGRLTDFAGARVAGAGVTDVVATNGAVHDELLGVLPR</sequence>
<dbReference type="PANTHER" id="PTHR20854:SF4">
    <property type="entry name" value="INOSITOL-1-MONOPHOSPHATASE-RELATED"/>
    <property type="match status" value="1"/>
</dbReference>
<dbReference type="Pfam" id="PF00459">
    <property type="entry name" value="Inositol_P"/>
    <property type="match status" value="1"/>
</dbReference>
<feature type="binding site" evidence="1">
    <location>
        <position position="78"/>
    </location>
    <ligand>
        <name>Mg(2+)</name>
        <dbReference type="ChEBI" id="CHEBI:18420"/>
        <label>1</label>
        <note>catalytic</note>
    </ligand>
</feature>
<dbReference type="GO" id="GO:0008934">
    <property type="term" value="F:inositol monophosphate 1-phosphatase activity"/>
    <property type="evidence" value="ECO:0007669"/>
    <property type="project" value="TreeGrafter"/>
</dbReference>
<dbReference type="SUPFAM" id="SSF56655">
    <property type="entry name" value="Carbohydrate phosphatase"/>
    <property type="match status" value="1"/>
</dbReference>
<dbReference type="Proteomes" id="UP000505377">
    <property type="component" value="Chromosome"/>
</dbReference>
<keyword evidence="1" id="KW-0460">Magnesium</keyword>
<organism evidence="2 3">
    <name type="scientific">Pseudonocardia broussonetiae</name>
    <dbReference type="NCBI Taxonomy" id="2736640"/>
    <lineage>
        <taxon>Bacteria</taxon>
        <taxon>Bacillati</taxon>
        <taxon>Actinomycetota</taxon>
        <taxon>Actinomycetes</taxon>
        <taxon>Pseudonocardiales</taxon>
        <taxon>Pseudonocardiaceae</taxon>
        <taxon>Pseudonocardia</taxon>
    </lineage>
</organism>
<proteinExistence type="predicted"/>
<dbReference type="GO" id="GO:0046872">
    <property type="term" value="F:metal ion binding"/>
    <property type="evidence" value="ECO:0007669"/>
    <property type="project" value="UniProtKB-KW"/>
</dbReference>
<name>A0A6M6JFB9_9PSEU</name>
<evidence type="ECO:0000313" key="2">
    <source>
        <dbReference type="EMBL" id="QJY45793.1"/>
    </source>
</evidence>
<evidence type="ECO:0000313" key="3">
    <source>
        <dbReference type="Proteomes" id="UP000505377"/>
    </source>
</evidence>
<evidence type="ECO:0000256" key="1">
    <source>
        <dbReference type="PIRSR" id="PIRSR600760-2"/>
    </source>
</evidence>
<accession>A0A6M6JFB9</accession>
<dbReference type="PANTHER" id="PTHR20854">
    <property type="entry name" value="INOSITOL MONOPHOSPHATASE"/>
    <property type="match status" value="1"/>
</dbReference>
<dbReference type="GO" id="GO:0007165">
    <property type="term" value="P:signal transduction"/>
    <property type="evidence" value="ECO:0007669"/>
    <property type="project" value="TreeGrafter"/>
</dbReference>
<dbReference type="InterPro" id="IPR000760">
    <property type="entry name" value="Inositol_monophosphatase-like"/>
</dbReference>
<comment type="cofactor">
    <cofactor evidence="1">
        <name>Mg(2+)</name>
        <dbReference type="ChEBI" id="CHEBI:18420"/>
    </cofactor>
</comment>
<feature type="binding site" evidence="1">
    <location>
        <position position="97"/>
    </location>
    <ligand>
        <name>Mg(2+)</name>
        <dbReference type="ChEBI" id="CHEBI:18420"/>
        <label>1</label>
        <note>catalytic</note>
    </ligand>
</feature>
<reference evidence="2 3" key="1">
    <citation type="submission" date="2020-05" db="EMBL/GenBank/DDBJ databases">
        <authorList>
            <person name="Mo P."/>
        </authorList>
    </citation>
    <scope>NUCLEOTIDE SEQUENCE [LARGE SCALE GENOMIC DNA]</scope>
    <source>
        <strain evidence="2 3">Gen01</strain>
    </source>
</reference>
<dbReference type="EMBL" id="CP053564">
    <property type="protein sequence ID" value="QJY45793.1"/>
    <property type="molecule type" value="Genomic_DNA"/>
</dbReference>
<dbReference type="RefSeq" id="WP_172156288.1">
    <property type="nucleotide sequence ID" value="NZ_CP053564.1"/>
</dbReference>
<dbReference type="Gene3D" id="3.40.190.80">
    <property type="match status" value="1"/>
</dbReference>
<dbReference type="Gene3D" id="3.30.540.10">
    <property type="entry name" value="Fructose-1,6-Bisphosphatase, subunit A, domain 1"/>
    <property type="match status" value="1"/>
</dbReference>
<keyword evidence="3" id="KW-1185">Reference proteome</keyword>
<dbReference type="AlphaFoldDB" id="A0A6M6JFB9"/>
<feature type="binding site" evidence="1">
    <location>
        <position position="222"/>
    </location>
    <ligand>
        <name>Mg(2+)</name>
        <dbReference type="ChEBI" id="CHEBI:18420"/>
        <label>1</label>
        <note>catalytic</note>
    </ligand>
</feature>
<feature type="binding site" evidence="1">
    <location>
        <position position="94"/>
    </location>
    <ligand>
        <name>Mg(2+)</name>
        <dbReference type="ChEBI" id="CHEBI:18420"/>
        <label>1</label>
        <note>catalytic</note>
    </ligand>
</feature>
<dbReference type="GO" id="GO:0006020">
    <property type="term" value="P:inositol metabolic process"/>
    <property type="evidence" value="ECO:0007669"/>
    <property type="project" value="TreeGrafter"/>
</dbReference>
<gene>
    <name evidence="2" type="ORF">HOP40_08265</name>
</gene>
<dbReference type="KEGG" id="pbro:HOP40_08265"/>
<keyword evidence="1" id="KW-0479">Metal-binding</keyword>
<protein>
    <submittedName>
        <fullName evidence="2">Inositol monophosphatase</fullName>
    </submittedName>
</protein>
<feature type="binding site" evidence="1">
    <location>
        <position position="96"/>
    </location>
    <ligand>
        <name>Mg(2+)</name>
        <dbReference type="ChEBI" id="CHEBI:18420"/>
        <label>1</label>
        <note>catalytic</note>
    </ligand>
</feature>